<proteinExistence type="predicted"/>
<sequence length="108" mass="12216">MMRVQIYTNDRDQPIDLEVLEMHTQAREITTNDNGQLTRGPDIDQTVREVIRDSAIGASANLLFTTPDGREGAIYLNTDKVAAIITSWASVPRMEERRRVRPSSAEEE</sequence>
<protein>
    <submittedName>
        <fullName evidence="1">Uncharacterized protein</fullName>
    </submittedName>
</protein>
<evidence type="ECO:0000313" key="1">
    <source>
        <dbReference type="EMBL" id="CAA9398021.1"/>
    </source>
</evidence>
<organism evidence="1">
    <name type="scientific">uncultured Chloroflexia bacterium</name>
    <dbReference type="NCBI Taxonomy" id="1672391"/>
    <lineage>
        <taxon>Bacteria</taxon>
        <taxon>Bacillati</taxon>
        <taxon>Chloroflexota</taxon>
        <taxon>Chloroflexia</taxon>
        <taxon>environmental samples</taxon>
    </lineage>
</organism>
<gene>
    <name evidence="1" type="ORF">AVDCRST_MAG93-10075</name>
</gene>
<reference evidence="1" key="1">
    <citation type="submission" date="2020-02" db="EMBL/GenBank/DDBJ databases">
        <authorList>
            <person name="Meier V. D."/>
        </authorList>
    </citation>
    <scope>NUCLEOTIDE SEQUENCE</scope>
    <source>
        <strain evidence="1">AVDCRST_MAG93</strain>
    </source>
</reference>
<name>A0A6J4NVI6_9CHLR</name>
<accession>A0A6J4NVI6</accession>
<dbReference type="AlphaFoldDB" id="A0A6J4NVI6"/>
<dbReference type="EMBL" id="CADCTR010003382">
    <property type="protein sequence ID" value="CAA9398021.1"/>
    <property type="molecule type" value="Genomic_DNA"/>
</dbReference>